<accession>A0AAV5I8M8</accession>
<dbReference type="PANTHER" id="PTHR31170:SF17">
    <property type="match status" value="1"/>
</dbReference>
<keyword evidence="1" id="KW-1133">Transmembrane helix</keyword>
<comment type="caution">
    <text evidence="2">The sequence shown here is derived from an EMBL/GenBank/DDBJ whole genome shotgun (WGS) entry which is preliminary data.</text>
</comment>
<dbReference type="Pfam" id="PF03140">
    <property type="entry name" value="DUF247"/>
    <property type="match status" value="1"/>
</dbReference>
<reference evidence="2 3" key="1">
    <citation type="journal article" date="2021" name="Commun. Biol.">
        <title>The genome of Shorea leprosula (Dipterocarpaceae) highlights the ecological relevance of drought in aseasonal tropical rainforests.</title>
        <authorList>
            <person name="Ng K.K.S."/>
            <person name="Kobayashi M.J."/>
            <person name="Fawcett J.A."/>
            <person name="Hatakeyama M."/>
            <person name="Paape T."/>
            <person name="Ng C.H."/>
            <person name="Ang C.C."/>
            <person name="Tnah L.H."/>
            <person name="Lee C.T."/>
            <person name="Nishiyama T."/>
            <person name="Sese J."/>
            <person name="O'Brien M.J."/>
            <person name="Copetti D."/>
            <person name="Mohd Noor M.I."/>
            <person name="Ong R.C."/>
            <person name="Putra M."/>
            <person name="Sireger I.Z."/>
            <person name="Indrioko S."/>
            <person name="Kosugi Y."/>
            <person name="Izuno A."/>
            <person name="Isagi Y."/>
            <person name="Lee S.L."/>
            <person name="Shimizu K.K."/>
        </authorList>
    </citation>
    <scope>NUCLEOTIDE SEQUENCE [LARGE SCALE GENOMIC DNA]</scope>
    <source>
        <strain evidence="2">214</strain>
    </source>
</reference>
<keyword evidence="1" id="KW-0472">Membrane</keyword>
<dbReference type="InterPro" id="IPR004158">
    <property type="entry name" value="DUF247_pln"/>
</dbReference>
<proteinExistence type="predicted"/>
<dbReference type="EMBL" id="BPVZ01000011">
    <property type="protein sequence ID" value="GKU97477.1"/>
    <property type="molecule type" value="Genomic_DNA"/>
</dbReference>
<protein>
    <submittedName>
        <fullName evidence="2">Uncharacterized protein</fullName>
    </submittedName>
</protein>
<evidence type="ECO:0000256" key="1">
    <source>
        <dbReference type="SAM" id="Phobius"/>
    </source>
</evidence>
<gene>
    <name evidence="2" type="ORF">SLEP1_g10620</name>
</gene>
<feature type="transmembrane region" description="Helical" evidence="1">
    <location>
        <begin position="196"/>
        <end position="217"/>
    </location>
</feature>
<dbReference type="AlphaFoldDB" id="A0AAV5I8M8"/>
<evidence type="ECO:0000313" key="2">
    <source>
        <dbReference type="EMBL" id="GKU97477.1"/>
    </source>
</evidence>
<evidence type="ECO:0000313" key="3">
    <source>
        <dbReference type="Proteomes" id="UP001054252"/>
    </source>
</evidence>
<dbReference type="PANTHER" id="PTHR31170">
    <property type="entry name" value="BNAC04G53230D PROTEIN"/>
    <property type="match status" value="1"/>
</dbReference>
<keyword evidence="3" id="KW-1185">Reference proteome</keyword>
<organism evidence="2 3">
    <name type="scientific">Rubroshorea leprosula</name>
    <dbReference type="NCBI Taxonomy" id="152421"/>
    <lineage>
        <taxon>Eukaryota</taxon>
        <taxon>Viridiplantae</taxon>
        <taxon>Streptophyta</taxon>
        <taxon>Embryophyta</taxon>
        <taxon>Tracheophyta</taxon>
        <taxon>Spermatophyta</taxon>
        <taxon>Magnoliopsida</taxon>
        <taxon>eudicotyledons</taxon>
        <taxon>Gunneridae</taxon>
        <taxon>Pentapetalae</taxon>
        <taxon>rosids</taxon>
        <taxon>malvids</taxon>
        <taxon>Malvales</taxon>
        <taxon>Dipterocarpaceae</taxon>
        <taxon>Rubroshorea</taxon>
    </lineage>
</organism>
<name>A0AAV5I8M8_9ROSI</name>
<dbReference type="Proteomes" id="UP001054252">
    <property type="component" value="Unassembled WGS sequence"/>
</dbReference>
<sequence length="218" mass="25535">MKESIFDRLLKVVGRPRKEVRLKLLPLIPKKLISRAPRPRALEPQLPSASRLREAGIKFKRGQSWPILDIRLRQGVLEVPSLLIHDTTETIFRNLIAFEQCNYGIHGVRDIVTSYAKLMDNLIDTVEDIDILCKNGIICNSLNPVDAAQFFNRLYNDTHISHPRYHDVYEDVNDCCQWWWPRWLAFYIHNYFARPWAIFSQIFALLILALTILQLILK</sequence>
<keyword evidence="1" id="KW-0812">Transmembrane</keyword>